<dbReference type="InterPro" id="IPR011990">
    <property type="entry name" value="TPR-like_helical_dom_sf"/>
</dbReference>
<comment type="function">
    <text evidence="4">Required for vacuolar assembly and vacuolar traffic.</text>
</comment>
<dbReference type="KEGG" id="clus:A9F13_05g00506"/>
<dbReference type="GO" id="GO:0009267">
    <property type="term" value="P:cellular response to starvation"/>
    <property type="evidence" value="ECO:0007669"/>
    <property type="project" value="TreeGrafter"/>
</dbReference>
<dbReference type="InterPro" id="IPR016902">
    <property type="entry name" value="Vps41"/>
</dbReference>
<dbReference type="PIRSF" id="PIRSF028921">
    <property type="entry name" value="VPS41"/>
    <property type="match status" value="1"/>
</dbReference>
<feature type="region of interest" description="Disordered" evidence="6">
    <location>
        <begin position="1"/>
        <end position="75"/>
    </location>
</feature>
<evidence type="ECO:0000256" key="2">
    <source>
        <dbReference type="ARBA" id="ARBA00022448"/>
    </source>
</evidence>
<gene>
    <name evidence="8" type="ORF">A9F13_05g00506</name>
</gene>
<dbReference type="PANTHER" id="PTHR12616:SF1">
    <property type="entry name" value="VACUOLAR PROTEIN SORTING-ASSOCIATED PROTEIN 41 HOMOLOG"/>
    <property type="match status" value="1"/>
</dbReference>
<evidence type="ECO:0000313" key="8">
    <source>
        <dbReference type="EMBL" id="OVF09265.1"/>
    </source>
</evidence>
<feature type="repeat" description="CHCR" evidence="5">
    <location>
        <begin position="690"/>
        <end position="833"/>
    </location>
</feature>
<dbReference type="GO" id="GO:0006623">
    <property type="term" value="P:protein targeting to vacuole"/>
    <property type="evidence" value="ECO:0007669"/>
    <property type="project" value="InterPro"/>
</dbReference>
<evidence type="ECO:0000256" key="4">
    <source>
        <dbReference type="PIRNR" id="PIRNR028921"/>
    </source>
</evidence>
<dbReference type="EMBL" id="LYUB02000005">
    <property type="protein sequence ID" value="OVF09265.1"/>
    <property type="molecule type" value="Genomic_DNA"/>
</dbReference>
<dbReference type="GO" id="GO:0030897">
    <property type="term" value="C:HOPS complex"/>
    <property type="evidence" value="ECO:0007669"/>
    <property type="project" value="UniProtKB-UniRule"/>
</dbReference>
<dbReference type="Pfam" id="PF23556">
    <property type="entry name" value="TPR_Vps41"/>
    <property type="match status" value="1"/>
</dbReference>
<dbReference type="Proteomes" id="UP000195602">
    <property type="component" value="Unassembled WGS sequence"/>
</dbReference>
<feature type="compositionally biased region" description="Basic and acidic residues" evidence="6">
    <location>
        <begin position="49"/>
        <end position="59"/>
    </location>
</feature>
<organism evidence="8 9">
    <name type="scientific">Clavispora lusitaniae</name>
    <name type="common">Candida lusitaniae</name>
    <dbReference type="NCBI Taxonomy" id="36911"/>
    <lineage>
        <taxon>Eukaryota</taxon>
        <taxon>Fungi</taxon>
        <taxon>Dikarya</taxon>
        <taxon>Ascomycota</taxon>
        <taxon>Saccharomycotina</taxon>
        <taxon>Pichiomycetes</taxon>
        <taxon>Metschnikowiaceae</taxon>
        <taxon>Clavispora</taxon>
    </lineage>
</organism>
<keyword evidence="2 4" id="KW-0813">Transport</keyword>
<dbReference type="PANTHER" id="PTHR12616">
    <property type="entry name" value="VACUOLAR PROTEIN SORTING VPS41"/>
    <property type="match status" value="1"/>
</dbReference>
<proteinExistence type="inferred from homology"/>
<keyword evidence="3 4" id="KW-0653">Protein transport</keyword>
<feature type="domain" description="Vps41 beta-propeller" evidence="7">
    <location>
        <begin position="78"/>
        <end position="428"/>
    </location>
</feature>
<dbReference type="InterPro" id="IPR015943">
    <property type="entry name" value="WD40/YVTN_repeat-like_dom_sf"/>
</dbReference>
<dbReference type="InterPro" id="IPR045111">
    <property type="entry name" value="Vps41/Vps8"/>
</dbReference>
<evidence type="ECO:0000313" key="9">
    <source>
        <dbReference type="Proteomes" id="UP000195602"/>
    </source>
</evidence>
<dbReference type="Pfam" id="PF23411">
    <property type="entry name" value="Beta-prop_Vps41"/>
    <property type="match status" value="1"/>
</dbReference>
<dbReference type="GO" id="GO:0034058">
    <property type="term" value="P:endosomal vesicle fusion"/>
    <property type="evidence" value="ECO:0007669"/>
    <property type="project" value="UniProtKB-UniRule"/>
</dbReference>
<dbReference type="InterPro" id="IPR016024">
    <property type="entry name" value="ARM-type_fold"/>
</dbReference>
<sequence length="981" mass="112444">MSEGGDKIEKSPSGSAQEETTLKTDMANSSEEVLTKEQEGTSMAQNSSDTRKDDSKSSPEPESSSDSSDDEEDEPPLLKYTRLNQLPPNFFKKDPISASVFHDNVFAFGTHSGLILLTNPDFSVIRTFKAHRASILSLYTDGVWFASGSMDGTIVIGSVADGNDIVMFDYKRPIHAVILDKNYQRTRAFICGGMSGRVVYSSKNWLDQRVETMLDQDKGPIVAIQMIDDLVLWMNDVGITVYHTTTRQVISVIEKPENSFRSDLYWPRISFPETDRLLIAWGNYIWLLRASIKGPMNSASGAGSSVKSRILPSAASLSFRSSQEKKIEVEHMFKVDYLISGIASFKDDQWIVLAYNQTEREQETGKAIPQNPDIKILSSVDGSTHDEEEIGFNFTEHLGLNDYNLGVHIGPKSTRFFVISARGGVIAEQVQLDDRLAWYLERHRFFEAWSMSRYLVSPTQRLEYGIKHLRSLVTSEQWEKATDWTKSLLNVNTDDFPLTDTRSTIGTKVSRVSEVEEREAFIKEVRSQWEKWSEVFLEAGKVQQLSSIIPTDPRWTLNKSIYSRILKHWLNTSCDHAISLLQAWDLELYDTKDVTTSIESLLEENPDNRPLRAELCRIYQKSFEPAKAVNHLYILKDPNIVGFLEENHILPNFIADIPKFARLRFEKGSDIERLPISKIKTRLEDIVKILADKRNEIPPKNVLQLMFENHLDIINYFYIEELIRIDELLVKGFENERIQLYSHYNRPKLFPFLTSNQNYDISKAIEICETNALVDELVYLLGRIGQNKRALKLIVEELEDPERAINFAKRQNDQETWNTVLEYSFSRPKYIKALIELSDEKSSKFYNPITILQNMSTNLQIEGLKESITKVSQENDMNVVLNQLILKIIYKRSEEISYDFNLDKLRGIQFDAKSDTLKTIFDNFETALVLKAPGDSEVSIRLVESVVRRDPHANKPFADLETKLKHLQILNEEFQKTTSVT</sequence>
<dbReference type="SUPFAM" id="SSF48371">
    <property type="entry name" value="ARM repeat"/>
    <property type="match status" value="1"/>
</dbReference>
<dbReference type="AlphaFoldDB" id="A0AA91Q0Z0"/>
<comment type="caution">
    <text evidence="8">The sequence shown here is derived from an EMBL/GenBank/DDBJ whole genome shotgun (WGS) entry which is preliminary data.</text>
</comment>
<keyword evidence="4" id="KW-0926">Vacuole</keyword>
<comment type="subcellular location">
    <subcellularLocation>
        <location evidence="4">Vacuole</location>
    </subcellularLocation>
</comment>
<dbReference type="PROSITE" id="PS50236">
    <property type="entry name" value="CHCR"/>
    <property type="match status" value="1"/>
</dbReference>
<name>A0AA91Q0Z0_CLALS</name>
<dbReference type="InterPro" id="IPR000547">
    <property type="entry name" value="Clathrin_H-chain/VPS_repeat"/>
</dbReference>
<dbReference type="SMART" id="SM00299">
    <property type="entry name" value="CLH"/>
    <property type="match status" value="1"/>
</dbReference>
<dbReference type="Gene3D" id="1.25.40.10">
    <property type="entry name" value="Tetratricopeptide repeat domain"/>
    <property type="match status" value="1"/>
</dbReference>
<comment type="similarity">
    <text evidence="1 4">Belongs to the VPS41 family.</text>
</comment>
<feature type="compositionally biased region" description="Basic and acidic residues" evidence="6">
    <location>
        <begin position="1"/>
        <end position="10"/>
    </location>
</feature>
<dbReference type="GO" id="GO:0000329">
    <property type="term" value="C:fungal-type vacuole membrane"/>
    <property type="evidence" value="ECO:0007669"/>
    <property type="project" value="UniProtKB-UniRule"/>
</dbReference>
<dbReference type="GO" id="GO:0016236">
    <property type="term" value="P:macroautophagy"/>
    <property type="evidence" value="ECO:0007669"/>
    <property type="project" value="TreeGrafter"/>
</dbReference>
<evidence type="ECO:0000256" key="5">
    <source>
        <dbReference type="PROSITE-ProRule" id="PRU01006"/>
    </source>
</evidence>
<evidence type="ECO:0000256" key="6">
    <source>
        <dbReference type="SAM" id="MobiDB-lite"/>
    </source>
</evidence>
<protein>
    <recommendedName>
        <fullName evidence="4">Vacuolar protein sorting-associated protein 41</fullName>
    </recommendedName>
</protein>
<reference evidence="8 9" key="1">
    <citation type="submission" date="2017-04" db="EMBL/GenBank/DDBJ databases">
        <title>Draft genome of the yeast Clavispora lusitaniae type strain CBS 6936.</title>
        <authorList>
            <person name="Durrens P."/>
            <person name="Klopp C."/>
            <person name="Biteau N."/>
            <person name="Fitton-Ouhabi V."/>
            <person name="Dementhon K."/>
            <person name="Accoceberry I."/>
            <person name="Sherman D.J."/>
            <person name="Noel T."/>
        </authorList>
    </citation>
    <scope>NUCLEOTIDE SEQUENCE [LARGE SCALE GENOMIC DNA]</scope>
    <source>
        <strain evidence="8 9">CBS 6936</strain>
    </source>
</reference>
<dbReference type="Gene3D" id="2.130.10.10">
    <property type="entry name" value="YVTN repeat-like/Quinoprotein amine dehydrogenase"/>
    <property type="match status" value="1"/>
</dbReference>
<dbReference type="FunFam" id="2.130.10.10:FF:000933">
    <property type="entry name" value="Vacuolar protein sorting-associated protein 41"/>
    <property type="match status" value="1"/>
</dbReference>
<dbReference type="SUPFAM" id="SSF50978">
    <property type="entry name" value="WD40 repeat-like"/>
    <property type="match status" value="1"/>
</dbReference>
<dbReference type="GO" id="GO:0005770">
    <property type="term" value="C:late endosome"/>
    <property type="evidence" value="ECO:0007669"/>
    <property type="project" value="UniProtKB-UniRule"/>
</dbReference>
<evidence type="ECO:0000256" key="1">
    <source>
        <dbReference type="ARBA" id="ARBA00009582"/>
    </source>
</evidence>
<evidence type="ECO:0000259" key="7">
    <source>
        <dbReference type="Pfam" id="PF23411"/>
    </source>
</evidence>
<dbReference type="InterPro" id="IPR036322">
    <property type="entry name" value="WD40_repeat_dom_sf"/>
</dbReference>
<dbReference type="InterPro" id="IPR057780">
    <property type="entry name" value="Beta-prop_Vps41"/>
</dbReference>
<evidence type="ECO:0000256" key="3">
    <source>
        <dbReference type="ARBA" id="ARBA00022927"/>
    </source>
</evidence>
<accession>A0AA91Q0Z0</accession>